<dbReference type="InterPro" id="IPR011101">
    <property type="entry name" value="DUF5131"/>
</dbReference>
<dbReference type="Pfam" id="PF07505">
    <property type="entry name" value="DUF5131"/>
    <property type="match status" value="1"/>
</dbReference>
<dbReference type="EMBL" id="CABIKM010000026">
    <property type="protein sequence ID" value="VUZ85433.1"/>
    <property type="molecule type" value="Genomic_DNA"/>
</dbReference>
<evidence type="ECO:0000313" key="2">
    <source>
        <dbReference type="Proteomes" id="UP000334340"/>
    </source>
</evidence>
<gene>
    <name evidence="1" type="ORF">MELA_01817</name>
</gene>
<name>A0A564ZJT6_9BACT</name>
<dbReference type="Proteomes" id="UP000334340">
    <property type="component" value="Unassembled WGS sequence"/>
</dbReference>
<reference evidence="1 2" key="1">
    <citation type="submission" date="2019-07" db="EMBL/GenBank/DDBJ databases">
        <authorList>
            <person name="Cremers G."/>
        </authorList>
    </citation>
    <scope>NUCLEOTIDE SEQUENCE [LARGE SCALE GENOMIC DNA]</scope>
</reference>
<organism evidence="1 2">
    <name type="scientific">Candidatus Methylomirabilis lanthanidiphila</name>
    <dbReference type="NCBI Taxonomy" id="2211376"/>
    <lineage>
        <taxon>Bacteria</taxon>
        <taxon>Candidatus Methylomirabilota</taxon>
        <taxon>Candidatus Methylomirabilia</taxon>
        <taxon>Candidatus Methylomirabilales</taxon>
        <taxon>Candidatus Methylomirabilaceae</taxon>
        <taxon>Candidatus Methylomirabilis</taxon>
    </lineage>
</organism>
<keyword evidence="2" id="KW-1185">Reference proteome</keyword>
<dbReference type="AlphaFoldDB" id="A0A564ZJT6"/>
<proteinExistence type="predicted"/>
<evidence type="ECO:0000313" key="1">
    <source>
        <dbReference type="EMBL" id="VUZ85433.1"/>
    </source>
</evidence>
<protein>
    <submittedName>
        <fullName evidence="1">Phage protein Gp37/Gp68</fullName>
    </submittedName>
</protein>
<accession>A0A564ZJT6</accession>
<sequence length="86" mass="9574">MSQSSIEWTESTWNPLTGCTKVNPGCKFCYAERMTNQSLRERFHLGEDKAAIASQIIAATIEAGLIKADESVGGSRKFARYLPFWA</sequence>